<dbReference type="EMBL" id="JABXXQ010000082">
    <property type="protein sequence ID" value="NVN29911.1"/>
    <property type="molecule type" value="Genomic_DNA"/>
</dbReference>
<evidence type="ECO:0000313" key="5">
    <source>
        <dbReference type="Proteomes" id="UP000565205"/>
    </source>
</evidence>
<keyword evidence="2 4" id="KW-0808">Transferase</keyword>
<protein>
    <submittedName>
        <fullName evidence="4">GNAT family N-acetyltransferase</fullName>
    </submittedName>
</protein>
<evidence type="ECO:0000256" key="2">
    <source>
        <dbReference type="ARBA" id="ARBA00022679"/>
    </source>
</evidence>
<evidence type="ECO:0000256" key="3">
    <source>
        <dbReference type="ARBA" id="ARBA00023315"/>
    </source>
</evidence>
<dbReference type="SUPFAM" id="SSF55729">
    <property type="entry name" value="Acyl-CoA N-acyltransferases (Nat)"/>
    <property type="match status" value="1"/>
</dbReference>
<proteinExistence type="predicted"/>
<evidence type="ECO:0000313" key="4">
    <source>
        <dbReference type="EMBL" id="NVN29911.1"/>
    </source>
</evidence>
<dbReference type="PANTHER" id="PTHR36449:SF1">
    <property type="entry name" value="ACETYLTRANSFERASE"/>
    <property type="match status" value="1"/>
</dbReference>
<sequence>MPLAADPSLDRGILRIQPLATTHDRLGFSCGVPALDRYLREQAGQDARRRVAAPFVATTDGVRVIGFYTLSATSIELSDIPPAQARKLPRYPRLPATLLGRLATDLSVRGTGLGRVLLVDAITRAVRSEIASFTMVLDAKDESAASFCAREGFIRLPGTPIRFVRRMDDLAAVVGAP</sequence>
<accession>A0A850NJ99</accession>
<comment type="caution">
    <text evidence="4">The sequence shown here is derived from an EMBL/GenBank/DDBJ whole genome shotgun (WGS) entry which is preliminary data.</text>
</comment>
<dbReference type="AlphaFoldDB" id="A0A850NJ99"/>
<evidence type="ECO:0000256" key="1">
    <source>
        <dbReference type="ARBA" id="ARBA00022649"/>
    </source>
</evidence>
<reference evidence="4 5" key="1">
    <citation type="submission" date="2020-06" db="EMBL/GenBank/DDBJ databases">
        <title>Description of novel acetic acid bacteria.</title>
        <authorList>
            <person name="Sombolestani A."/>
        </authorList>
    </citation>
    <scope>NUCLEOTIDE SEQUENCE [LARGE SCALE GENOMIC DNA]</scope>
    <source>
        <strain evidence="4 5">LMG 26838</strain>
    </source>
</reference>
<name>A0A850NJ99_9PROT</name>
<dbReference type="GO" id="GO:0016746">
    <property type="term" value="F:acyltransferase activity"/>
    <property type="evidence" value="ECO:0007669"/>
    <property type="project" value="UniProtKB-KW"/>
</dbReference>
<dbReference type="Gene3D" id="3.40.630.30">
    <property type="match status" value="1"/>
</dbReference>
<dbReference type="PANTHER" id="PTHR36449">
    <property type="entry name" value="ACETYLTRANSFERASE-RELATED"/>
    <property type="match status" value="1"/>
</dbReference>
<keyword evidence="1" id="KW-1277">Toxin-antitoxin system</keyword>
<dbReference type="InterPro" id="IPR016181">
    <property type="entry name" value="Acyl_CoA_acyltransferase"/>
</dbReference>
<gene>
    <name evidence="4" type="ORF">HUK83_06130</name>
</gene>
<keyword evidence="3" id="KW-0012">Acyltransferase</keyword>
<dbReference type="Proteomes" id="UP000565205">
    <property type="component" value="Unassembled WGS sequence"/>
</dbReference>
<organism evidence="4 5">
    <name type="scientific">Endobacter medicaginis</name>
    <dbReference type="NCBI Taxonomy" id="1181271"/>
    <lineage>
        <taxon>Bacteria</taxon>
        <taxon>Pseudomonadati</taxon>
        <taxon>Pseudomonadota</taxon>
        <taxon>Alphaproteobacteria</taxon>
        <taxon>Acetobacterales</taxon>
        <taxon>Acetobacteraceae</taxon>
        <taxon>Endobacter</taxon>
    </lineage>
</organism>
<dbReference type="RefSeq" id="WP_176623004.1">
    <property type="nucleotide sequence ID" value="NZ_JABXXQ010000082.1"/>
</dbReference>